<dbReference type="GO" id="GO:0015074">
    <property type="term" value="P:DNA integration"/>
    <property type="evidence" value="ECO:0007669"/>
    <property type="project" value="InterPro"/>
</dbReference>
<dbReference type="InterPro" id="IPR050951">
    <property type="entry name" value="Retrovirus_Pol_polyprotein"/>
</dbReference>
<organism evidence="2 3">
    <name type="scientific">Zoarces viviparus</name>
    <name type="common">Viviparous eelpout</name>
    <name type="synonym">Blennius viviparus</name>
    <dbReference type="NCBI Taxonomy" id="48416"/>
    <lineage>
        <taxon>Eukaryota</taxon>
        <taxon>Metazoa</taxon>
        <taxon>Chordata</taxon>
        <taxon>Craniata</taxon>
        <taxon>Vertebrata</taxon>
        <taxon>Euteleostomi</taxon>
        <taxon>Actinopterygii</taxon>
        <taxon>Neopterygii</taxon>
        <taxon>Teleostei</taxon>
        <taxon>Neoteleostei</taxon>
        <taxon>Acanthomorphata</taxon>
        <taxon>Eupercaria</taxon>
        <taxon>Perciformes</taxon>
        <taxon>Cottioidei</taxon>
        <taxon>Zoarcales</taxon>
        <taxon>Zoarcidae</taxon>
        <taxon>Zoarcinae</taxon>
        <taxon>Zoarces</taxon>
    </lineage>
</organism>
<reference evidence="2 3" key="1">
    <citation type="journal article" date="2024" name="Genome Biol. Evol.">
        <title>Chromosome-level genome assembly of the viviparous eelpout Zoarces viviparus.</title>
        <authorList>
            <person name="Fuhrmann N."/>
            <person name="Brasseur M.V."/>
            <person name="Bakowski C.E."/>
            <person name="Podsiadlowski L."/>
            <person name="Prost S."/>
            <person name="Krehenwinkel H."/>
            <person name="Mayer C."/>
        </authorList>
    </citation>
    <scope>NUCLEOTIDE SEQUENCE [LARGE SCALE GENOMIC DNA]</scope>
    <source>
        <strain evidence="2">NO-MEL_2022_Ind0_liver</strain>
    </source>
</reference>
<feature type="domain" description="Integrase catalytic" evidence="1">
    <location>
        <begin position="1"/>
        <end position="155"/>
    </location>
</feature>
<evidence type="ECO:0000313" key="3">
    <source>
        <dbReference type="Proteomes" id="UP001488805"/>
    </source>
</evidence>
<dbReference type="Gene3D" id="3.30.420.10">
    <property type="entry name" value="Ribonuclease H-like superfamily/Ribonuclease H"/>
    <property type="match status" value="1"/>
</dbReference>
<dbReference type="PANTHER" id="PTHR37984">
    <property type="entry name" value="PROTEIN CBG26694"/>
    <property type="match status" value="1"/>
</dbReference>
<evidence type="ECO:0000313" key="2">
    <source>
        <dbReference type="EMBL" id="KAK9525272.1"/>
    </source>
</evidence>
<protein>
    <recommendedName>
        <fullName evidence="1">Integrase catalytic domain-containing protein</fullName>
    </recommendedName>
</protein>
<dbReference type="PANTHER" id="PTHR37984:SF5">
    <property type="entry name" value="PROTEIN NYNRIN-LIKE"/>
    <property type="match status" value="1"/>
</dbReference>
<keyword evidence="3" id="KW-1185">Reference proteome</keyword>
<dbReference type="Pfam" id="PF00665">
    <property type="entry name" value="rve"/>
    <property type="match status" value="1"/>
</dbReference>
<dbReference type="InterPro" id="IPR036397">
    <property type="entry name" value="RNaseH_sf"/>
</dbReference>
<dbReference type="GO" id="GO:0003676">
    <property type="term" value="F:nucleic acid binding"/>
    <property type="evidence" value="ECO:0007669"/>
    <property type="project" value="InterPro"/>
</dbReference>
<comment type="caution">
    <text evidence="2">The sequence shown here is derived from an EMBL/GenBank/DDBJ whole genome shotgun (WGS) entry which is preliminary data.</text>
</comment>
<dbReference type="InterPro" id="IPR001584">
    <property type="entry name" value="Integrase_cat-core"/>
</dbReference>
<proteinExistence type="predicted"/>
<dbReference type="Proteomes" id="UP001488805">
    <property type="component" value="Unassembled WGS sequence"/>
</dbReference>
<evidence type="ECO:0000259" key="1">
    <source>
        <dbReference type="PROSITE" id="PS50994"/>
    </source>
</evidence>
<dbReference type="InterPro" id="IPR012337">
    <property type="entry name" value="RNaseH-like_sf"/>
</dbReference>
<accession>A0AAW1ESP1</accession>
<dbReference type="SUPFAM" id="SSF53098">
    <property type="entry name" value="Ribonuclease H-like"/>
    <property type="match status" value="1"/>
</dbReference>
<gene>
    <name evidence="2" type="ORF">VZT92_015999</name>
</gene>
<dbReference type="AlphaFoldDB" id="A0AAW1ESP1"/>
<sequence length="226" mass="25265">MDVAGPLGVPGKGEEKYLLVLVDSMSGYVTTKAVRKANGNSVVSMLDQVSGYLGVPKELKTDNDTHFRNAKVDQWCQQHGLMRIYSPPYTPQTNGVVERTIGLVKSWIGKKANSRDWSTKTLDIAKALNDRYRRDRPSPAEELMRRPFMSQEVGRGLEDEEPKLEQKMPLRVGQRVWIKAQVSAPKAAVKAKYDKSDIVVKILDSNTVQLKKKGIQGVGQLKPVPY</sequence>
<dbReference type="PROSITE" id="PS50994">
    <property type="entry name" value="INTEGRASE"/>
    <property type="match status" value="1"/>
</dbReference>
<name>A0AAW1ESP1_ZOAVI</name>
<dbReference type="EMBL" id="JBCEZU010000134">
    <property type="protein sequence ID" value="KAK9525272.1"/>
    <property type="molecule type" value="Genomic_DNA"/>
</dbReference>